<sequence length="76" mass="8652">MAAHPISAIHTERVLQDHLIAHYSAFATAFLQGAIRLFQKDNEMRNIVFTDAEAREKATRHFFNRARRQAQEAASG</sequence>
<protein>
    <submittedName>
        <fullName evidence="1">Uncharacterized protein</fullName>
    </submittedName>
</protein>
<keyword evidence="2" id="KW-1185">Reference proteome</keyword>
<organism evidence="1 2">
    <name type="scientific">Allochromatium palmeri</name>
    <dbReference type="NCBI Taxonomy" id="231048"/>
    <lineage>
        <taxon>Bacteria</taxon>
        <taxon>Pseudomonadati</taxon>
        <taxon>Pseudomonadota</taxon>
        <taxon>Gammaproteobacteria</taxon>
        <taxon>Chromatiales</taxon>
        <taxon>Chromatiaceae</taxon>
        <taxon>Allochromatium</taxon>
    </lineage>
</organism>
<proteinExistence type="predicted"/>
<dbReference type="EMBL" id="WNKT01000028">
    <property type="protein sequence ID" value="MTW21956.1"/>
    <property type="molecule type" value="Genomic_DNA"/>
</dbReference>
<name>A0A6N8EGW0_9GAMM</name>
<comment type="caution">
    <text evidence="1">The sequence shown here is derived from an EMBL/GenBank/DDBJ whole genome shotgun (WGS) entry which is preliminary data.</text>
</comment>
<dbReference type="Proteomes" id="UP000434044">
    <property type="component" value="Unassembled WGS sequence"/>
</dbReference>
<accession>A0A6N8EGW0</accession>
<dbReference type="RefSeq" id="WP_155450532.1">
    <property type="nucleotide sequence ID" value="NZ_WNKT01000028.1"/>
</dbReference>
<dbReference type="AlphaFoldDB" id="A0A6N8EGW0"/>
<evidence type="ECO:0000313" key="1">
    <source>
        <dbReference type="EMBL" id="MTW21956.1"/>
    </source>
</evidence>
<reference evidence="1 2" key="1">
    <citation type="submission" date="2019-11" db="EMBL/GenBank/DDBJ databases">
        <title>Whole-genome sequence of the anaerobic purple sulfur bacterium Allochromatium palmeri DSM 15591.</title>
        <authorList>
            <person name="Kyndt J.A."/>
            <person name="Meyer T.E."/>
        </authorList>
    </citation>
    <scope>NUCLEOTIDE SEQUENCE [LARGE SCALE GENOMIC DNA]</scope>
    <source>
        <strain evidence="1 2">DSM 15591</strain>
    </source>
</reference>
<evidence type="ECO:0000313" key="2">
    <source>
        <dbReference type="Proteomes" id="UP000434044"/>
    </source>
</evidence>
<gene>
    <name evidence="1" type="ORF">GJ668_12745</name>
</gene>